<name>A0AAX0B6B4_CLOBE</name>
<protein>
    <recommendedName>
        <fullName evidence="3">Phage portal protein</fullName>
    </recommendedName>
</protein>
<dbReference type="EMBL" id="JABSWW010000001">
    <property type="protein sequence ID" value="NRT90932.1"/>
    <property type="molecule type" value="Genomic_DNA"/>
</dbReference>
<proteinExistence type="predicted"/>
<sequence>MKGGEVKMYINNAVGEMSETYGEMDSVNAVISQIKPGDIPLAQGVDLDSMKSMDSDPLEIVVEIPATKSKRGWNYTPKSLKDIVDYTNENTLNGFLGHQKAENISTEFVPPATHWIGAEMKDNKAYFRGLVDADATNLKRWIRTGRIKEVSIFGYPKLKKGAKGEMDVVGYNPLSIDWTPLHRPGMPTKIVSMEMSDVKDQIGGEQLDGTFEKLREDLMDAAKVYFNANNNGSYVWVRSIRYDDSTVIVEYEQQNLPSKLYSIPFTINNDQVVLGDKTEVSEKRIYEPVTTGEMSQGGSESMNFAEIMKNLKGLLQTGEVTYSQVLGEMGLTTDKIAGEMEDIKVAVEAQDTLNKVKEALNVSGEMDVVEFAKKAGEAIEHSKKDDLAKTIDEVINEKVVGEMAQGLVKKMLKVEEGATKEIIAGEIDSILADDFIKNLISSNHVDMPAGTATPSSGDKTTSTLKVKRASI</sequence>
<evidence type="ECO:0008006" key="3">
    <source>
        <dbReference type="Google" id="ProtNLM"/>
    </source>
</evidence>
<dbReference type="RefSeq" id="WP_241394070.1">
    <property type="nucleotide sequence ID" value="NZ_JABTAH010000001.1"/>
</dbReference>
<dbReference type="Proteomes" id="UP001193748">
    <property type="component" value="Unassembled WGS sequence"/>
</dbReference>
<evidence type="ECO:0000313" key="1">
    <source>
        <dbReference type="EMBL" id="NRT90932.1"/>
    </source>
</evidence>
<organism evidence="1 2">
    <name type="scientific">Clostridium beijerinckii</name>
    <name type="common">Clostridium MP</name>
    <dbReference type="NCBI Taxonomy" id="1520"/>
    <lineage>
        <taxon>Bacteria</taxon>
        <taxon>Bacillati</taxon>
        <taxon>Bacillota</taxon>
        <taxon>Clostridia</taxon>
        <taxon>Eubacteriales</taxon>
        <taxon>Clostridiaceae</taxon>
        <taxon>Clostridium</taxon>
    </lineage>
</organism>
<gene>
    <name evidence="1" type="ORF">B0H41_004611</name>
</gene>
<evidence type="ECO:0000313" key="2">
    <source>
        <dbReference type="Proteomes" id="UP001193748"/>
    </source>
</evidence>
<reference evidence="1" key="1">
    <citation type="submission" date="2020-05" db="EMBL/GenBank/DDBJ databases">
        <authorList>
            <person name="Brown S."/>
            <person name="Huntemann M."/>
            <person name="Clum A."/>
            <person name="Spunde A."/>
            <person name="Palaniappan K."/>
            <person name="Ritter S."/>
            <person name="Mikhailova N."/>
            <person name="Chen I.-M."/>
            <person name="Stamatis D."/>
            <person name="Reddy T."/>
            <person name="O'Malley R."/>
            <person name="Daum C."/>
            <person name="Shapiro N."/>
            <person name="Ivanova N."/>
            <person name="Kyrpides N."/>
            <person name="Woyke T."/>
        </authorList>
    </citation>
    <scope>NUCLEOTIDE SEQUENCE</scope>
    <source>
        <strain evidence="1">DJ080</strain>
    </source>
</reference>
<dbReference type="AlphaFoldDB" id="A0AAX0B6B4"/>
<accession>A0AAX0B6B4</accession>
<comment type="caution">
    <text evidence="1">The sequence shown here is derived from an EMBL/GenBank/DDBJ whole genome shotgun (WGS) entry which is preliminary data.</text>
</comment>
<reference evidence="1" key="2">
    <citation type="journal article" date="2022" name="Nat. Biotechnol.">
        <title>Carbon-negative production of acetone and isopropanol by gas fermentation at industrial pilot scale.</title>
        <authorList>
            <person name="Liew F.E."/>
            <person name="Nogle R."/>
            <person name="Abdalla T."/>
            <person name="Rasor B.J."/>
            <person name="Canter C."/>
            <person name="Jensen R.O."/>
            <person name="Wang L."/>
            <person name="Strutz J."/>
            <person name="Chirania P."/>
            <person name="De Tissera S."/>
            <person name="Mueller A.P."/>
            <person name="Ruan Z."/>
            <person name="Gao A."/>
            <person name="Tran L."/>
            <person name="Engle N.L."/>
            <person name="Bromley J.C."/>
            <person name="Daniell J."/>
            <person name="Conrado R."/>
            <person name="Tschaplinski T.J."/>
            <person name="Giannone R.J."/>
            <person name="Hettich R.L."/>
            <person name="Karim A.S."/>
            <person name="Simpson S.D."/>
            <person name="Brown S.D."/>
            <person name="Leang C."/>
            <person name="Jewett M.C."/>
            <person name="Kopke M."/>
        </authorList>
    </citation>
    <scope>NUCLEOTIDE SEQUENCE</scope>
    <source>
        <strain evidence="1">DJ080</strain>
    </source>
</reference>